<feature type="region of interest" description="Disordered" evidence="1">
    <location>
        <begin position="21"/>
        <end position="48"/>
    </location>
</feature>
<dbReference type="Proteomes" id="UP000887574">
    <property type="component" value="Unplaced"/>
</dbReference>
<reference evidence="3" key="1">
    <citation type="submission" date="2022-11" db="UniProtKB">
        <authorList>
            <consortium name="WormBaseParasite"/>
        </authorList>
    </citation>
    <scope>IDENTIFICATION</scope>
</reference>
<sequence length="110" mass="12196">MLKDIAADIVGVGMKRAEYILTNRSDKQHQPKSQKPAKTPAQTQDQPNYMKTSLDTLLCLLDPCPLKRAVKNEQRMIAHLEVEHGRGGAEARSPSDDALIPALRESHIVV</sequence>
<proteinExistence type="predicted"/>
<organism evidence="2 3">
    <name type="scientific">Ditylenchus dipsaci</name>
    <dbReference type="NCBI Taxonomy" id="166011"/>
    <lineage>
        <taxon>Eukaryota</taxon>
        <taxon>Metazoa</taxon>
        <taxon>Ecdysozoa</taxon>
        <taxon>Nematoda</taxon>
        <taxon>Chromadorea</taxon>
        <taxon>Rhabditida</taxon>
        <taxon>Tylenchina</taxon>
        <taxon>Tylenchomorpha</taxon>
        <taxon>Sphaerularioidea</taxon>
        <taxon>Anguinidae</taxon>
        <taxon>Anguininae</taxon>
        <taxon>Ditylenchus</taxon>
    </lineage>
</organism>
<accession>A0A915D2P3</accession>
<evidence type="ECO:0000313" key="2">
    <source>
        <dbReference type="Proteomes" id="UP000887574"/>
    </source>
</evidence>
<dbReference type="AlphaFoldDB" id="A0A915D2P3"/>
<keyword evidence="2" id="KW-1185">Reference proteome</keyword>
<protein>
    <submittedName>
        <fullName evidence="3">Uncharacterized protein</fullName>
    </submittedName>
</protein>
<name>A0A915D2P3_9BILA</name>
<evidence type="ECO:0000313" key="3">
    <source>
        <dbReference type="WBParaSite" id="jg15285"/>
    </source>
</evidence>
<dbReference type="WBParaSite" id="jg15285">
    <property type="protein sequence ID" value="jg15285"/>
    <property type="gene ID" value="jg15285"/>
</dbReference>
<evidence type="ECO:0000256" key="1">
    <source>
        <dbReference type="SAM" id="MobiDB-lite"/>
    </source>
</evidence>